<comment type="caution">
    <text evidence="3">The sequence shown here is derived from an EMBL/GenBank/DDBJ whole genome shotgun (WGS) entry which is preliminary data.</text>
</comment>
<evidence type="ECO:0008006" key="5">
    <source>
        <dbReference type="Google" id="ProtNLM"/>
    </source>
</evidence>
<keyword evidence="2" id="KW-0472">Membrane</keyword>
<evidence type="ECO:0000256" key="1">
    <source>
        <dbReference type="ARBA" id="ARBA00006987"/>
    </source>
</evidence>
<protein>
    <recommendedName>
        <fullName evidence="5">Tripartite tricarboxylate transporter substrate binding protein</fullName>
    </recommendedName>
</protein>
<dbReference type="InterPro" id="IPR042100">
    <property type="entry name" value="Bug_dom1"/>
</dbReference>
<organism evidence="3 4">
    <name type="scientific">Candidatus Segetimicrobium genomatis</name>
    <dbReference type="NCBI Taxonomy" id="2569760"/>
    <lineage>
        <taxon>Bacteria</taxon>
        <taxon>Bacillati</taxon>
        <taxon>Candidatus Sysuimicrobiota</taxon>
        <taxon>Candidatus Sysuimicrobiia</taxon>
        <taxon>Candidatus Sysuimicrobiales</taxon>
        <taxon>Candidatus Segetimicrobiaceae</taxon>
        <taxon>Candidatus Segetimicrobium</taxon>
    </lineage>
</organism>
<dbReference type="Proteomes" id="UP000315217">
    <property type="component" value="Unassembled WGS sequence"/>
</dbReference>
<feature type="transmembrane region" description="Helical" evidence="2">
    <location>
        <begin position="6"/>
        <end position="24"/>
    </location>
</feature>
<evidence type="ECO:0000256" key="2">
    <source>
        <dbReference type="SAM" id="Phobius"/>
    </source>
</evidence>
<name>A0A537LUD1_9BACT</name>
<dbReference type="EMBL" id="VBAI01000056">
    <property type="protein sequence ID" value="TMJ11614.1"/>
    <property type="molecule type" value="Genomic_DNA"/>
</dbReference>
<keyword evidence="2" id="KW-1133">Transmembrane helix</keyword>
<accession>A0A537LUD1</accession>
<dbReference type="AlphaFoldDB" id="A0A537LUD1"/>
<evidence type="ECO:0000313" key="4">
    <source>
        <dbReference type="Proteomes" id="UP000315217"/>
    </source>
</evidence>
<reference evidence="3 4" key="1">
    <citation type="journal article" date="2019" name="Nat. Microbiol.">
        <title>Mediterranean grassland soil C-N compound turnover is dependent on rainfall and depth, and is mediated by genomically divergent microorganisms.</title>
        <authorList>
            <person name="Diamond S."/>
            <person name="Andeer P.F."/>
            <person name="Li Z."/>
            <person name="Crits-Christoph A."/>
            <person name="Burstein D."/>
            <person name="Anantharaman K."/>
            <person name="Lane K.R."/>
            <person name="Thomas B.C."/>
            <person name="Pan C."/>
            <person name="Northen T.R."/>
            <person name="Banfield J.F."/>
        </authorList>
    </citation>
    <scope>NUCLEOTIDE SEQUENCE [LARGE SCALE GENOMIC DNA]</scope>
    <source>
        <strain evidence="3">NP_1</strain>
    </source>
</reference>
<dbReference type="SUPFAM" id="SSF53850">
    <property type="entry name" value="Periplasmic binding protein-like II"/>
    <property type="match status" value="1"/>
</dbReference>
<dbReference type="PANTHER" id="PTHR42928">
    <property type="entry name" value="TRICARBOXYLATE-BINDING PROTEIN"/>
    <property type="match status" value="1"/>
</dbReference>
<comment type="similarity">
    <text evidence="1">Belongs to the UPF0065 (bug) family.</text>
</comment>
<keyword evidence="2" id="KW-0812">Transmembrane</keyword>
<gene>
    <name evidence="3" type="ORF">E6G98_04625</name>
</gene>
<proteinExistence type="inferred from homology"/>
<dbReference type="Gene3D" id="3.40.190.150">
    <property type="entry name" value="Bordetella uptake gene, domain 1"/>
    <property type="match status" value="1"/>
</dbReference>
<dbReference type="Gene3D" id="3.40.190.10">
    <property type="entry name" value="Periplasmic binding protein-like II"/>
    <property type="match status" value="1"/>
</dbReference>
<dbReference type="PANTHER" id="PTHR42928:SF5">
    <property type="entry name" value="BLR1237 PROTEIN"/>
    <property type="match status" value="1"/>
</dbReference>
<dbReference type="InterPro" id="IPR005064">
    <property type="entry name" value="BUG"/>
</dbReference>
<sequence length="340" mass="36726">MFVVRVWAASSIIVALVLVAFLAVPGRSQQPLFAGKTVTIIVGYNPGGGYDLVARLVARYLPKYLPGNPTIVVQNMPGANSVIAANHVYAVAKPDGLTLGAFNRNLVLGQLVKAPGIRFDMAKFAWIGSPASETTVLTIRNDLPYRTPADLTRADPAVIVGATGPGASTYDFPLLLKALAKLNLRIISGYPSSADIMLAVERKEVDGRAGSYSSTKPFIDRGLVRPVVRGRASVPDIAQLPMDEDLVSDVRSKVVMRLRSAPEIIGRPYVAPPGTPEEYVRVYWDAFTKMVGDREFLAEADKAGLEMNFTRGDQAAQITRDVLGASPDIVKVFSQFFSFN</sequence>
<evidence type="ECO:0000313" key="3">
    <source>
        <dbReference type="EMBL" id="TMJ11614.1"/>
    </source>
</evidence>
<dbReference type="Pfam" id="PF03401">
    <property type="entry name" value="TctC"/>
    <property type="match status" value="1"/>
</dbReference>